<proteinExistence type="predicted"/>
<evidence type="ECO:0008006" key="3">
    <source>
        <dbReference type="Google" id="ProtNLM"/>
    </source>
</evidence>
<name>A0ABU6S8R9_9FABA</name>
<dbReference type="EMBL" id="JASCZI010060487">
    <property type="protein sequence ID" value="MED6132742.1"/>
    <property type="molecule type" value="Genomic_DNA"/>
</dbReference>
<protein>
    <recommendedName>
        <fullName evidence="3">Aminotransferase-like plant mobile domain-containing protein</fullName>
    </recommendedName>
</protein>
<accession>A0ABU6S8R9</accession>
<dbReference type="Proteomes" id="UP001341840">
    <property type="component" value="Unassembled WGS sequence"/>
</dbReference>
<keyword evidence="2" id="KW-1185">Reference proteome</keyword>
<reference evidence="1 2" key="1">
    <citation type="journal article" date="2023" name="Plants (Basel)">
        <title>Bridging the Gap: Combining Genomics and Transcriptomics Approaches to Understand Stylosanthes scabra, an Orphan Legume from the Brazilian Caatinga.</title>
        <authorList>
            <person name="Ferreira-Neto J.R.C."/>
            <person name="da Silva M.D."/>
            <person name="Binneck E."/>
            <person name="de Melo N.F."/>
            <person name="da Silva R.H."/>
            <person name="de Melo A.L.T.M."/>
            <person name="Pandolfi V."/>
            <person name="Bustamante F.O."/>
            <person name="Brasileiro-Vidal A.C."/>
            <person name="Benko-Iseppon A.M."/>
        </authorList>
    </citation>
    <scope>NUCLEOTIDE SEQUENCE [LARGE SCALE GENOMIC DNA]</scope>
    <source>
        <tissue evidence="1">Leaves</tissue>
    </source>
</reference>
<organism evidence="1 2">
    <name type="scientific">Stylosanthes scabra</name>
    <dbReference type="NCBI Taxonomy" id="79078"/>
    <lineage>
        <taxon>Eukaryota</taxon>
        <taxon>Viridiplantae</taxon>
        <taxon>Streptophyta</taxon>
        <taxon>Embryophyta</taxon>
        <taxon>Tracheophyta</taxon>
        <taxon>Spermatophyta</taxon>
        <taxon>Magnoliopsida</taxon>
        <taxon>eudicotyledons</taxon>
        <taxon>Gunneridae</taxon>
        <taxon>Pentapetalae</taxon>
        <taxon>rosids</taxon>
        <taxon>fabids</taxon>
        <taxon>Fabales</taxon>
        <taxon>Fabaceae</taxon>
        <taxon>Papilionoideae</taxon>
        <taxon>50 kb inversion clade</taxon>
        <taxon>dalbergioids sensu lato</taxon>
        <taxon>Dalbergieae</taxon>
        <taxon>Pterocarpus clade</taxon>
        <taxon>Stylosanthes</taxon>
    </lineage>
</organism>
<evidence type="ECO:0000313" key="1">
    <source>
        <dbReference type="EMBL" id="MED6132742.1"/>
    </source>
</evidence>
<comment type="caution">
    <text evidence="1">The sequence shown here is derived from an EMBL/GenBank/DDBJ whole genome shotgun (WGS) entry which is preliminary data.</text>
</comment>
<sequence>RGKKLRKGWPQNFSTLLHLWSRFYWRHIASVALPLMPRFFHKATLFDTQGDLLEEPIATFHPKPYCHALPPYDCG</sequence>
<evidence type="ECO:0000313" key="2">
    <source>
        <dbReference type="Proteomes" id="UP001341840"/>
    </source>
</evidence>
<gene>
    <name evidence="1" type="ORF">PIB30_021714</name>
</gene>
<feature type="non-terminal residue" evidence="1">
    <location>
        <position position="1"/>
    </location>
</feature>